<protein>
    <recommendedName>
        <fullName evidence="1">Nudix hydrolase domain-containing protein</fullName>
    </recommendedName>
</protein>
<dbReference type="PANTHER" id="PTHR43736">
    <property type="entry name" value="ADP-RIBOSE PYROPHOSPHATASE"/>
    <property type="match status" value="1"/>
</dbReference>
<dbReference type="OrthoDB" id="17400at2759"/>
<dbReference type="CDD" id="cd02883">
    <property type="entry name" value="NUDIX_Hydrolase"/>
    <property type="match status" value="1"/>
</dbReference>
<reference evidence="2 3" key="1">
    <citation type="submission" date="2018-08" db="EMBL/GenBank/DDBJ databases">
        <title>Genome and evolution of the arbuscular mycorrhizal fungus Diversispora epigaea (formerly Glomus versiforme) and its bacterial endosymbionts.</title>
        <authorList>
            <person name="Sun X."/>
            <person name="Fei Z."/>
            <person name="Harrison M."/>
        </authorList>
    </citation>
    <scope>NUCLEOTIDE SEQUENCE [LARGE SCALE GENOMIC DNA]</scope>
    <source>
        <strain evidence="2 3">IT104</strain>
    </source>
</reference>
<evidence type="ECO:0000313" key="2">
    <source>
        <dbReference type="EMBL" id="RHZ88322.1"/>
    </source>
</evidence>
<dbReference type="Gene3D" id="3.90.79.10">
    <property type="entry name" value="Nucleoside Triphosphate Pyrophosphohydrolase"/>
    <property type="match status" value="1"/>
</dbReference>
<dbReference type="Pfam" id="PF00293">
    <property type="entry name" value="NUDIX"/>
    <property type="match status" value="1"/>
</dbReference>
<dbReference type="PROSITE" id="PS51462">
    <property type="entry name" value="NUDIX"/>
    <property type="match status" value="1"/>
</dbReference>
<evidence type="ECO:0000259" key="1">
    <source>
        <dbReference type="PROSITE" id="PS51462"/>
    </source>
</evidence>
<dbReference type="AlphaFoldDB" id="A0A397JLX2"/>
<name>A0A397JLX2_9GLOM</name>
<gene>
    <name evidence="2" type="ORF">Glove_23g186</name>
</gene>
<sequence length="562" mass="67071">MSTLNKIKIIEYTTTVLYDKKTKKIWVSKRTNPDKEFYEHWQSPGGHVEESDISTKWAAKREVFEETGIYLKLEELNYWRTQHYYKEDQWRIVHCYKAEIKGIPNLTEPQEMTHWELKKRSCGAGKSTLAKKCKEYYKKQGLLTTLIDESFITQDPEQKLKKYAENLEKYRKNEITKEQMELLAIEWEKEIRDKWMSQIYFQNMIKEGFFTEESLVKITENYKYWRFFTQEALVIWWNTPTEEIIKRLIKRNRGGEGDLEYFRNLIKHTKNICQKELEIEQDLSKYNDMPLKKRKRTEKEIVIENYNLDEVKATKEWTEKTFKILNTRIKGDTLEEKAVQILRAQNITTTMTKAHLLKEDEGKLRLRKIIGDGGIDLFGEMVIQNQTLQWIAQCKMTKQLENGTINEMKGLLSSRLNTIGIIIHGGNKSKQIESMIETANSDIFVCHIEELHMIRNQIETKSIQQGIRTIAMTRMKVEEMEEKLPRQNKNGYNNPKRKGTIRMEYPTNEINNSRRRHLNWKEKRRERALRWKALRTGLTKEERIELEDLNFVEVIAKGRSIQ</sequence>
<feature type="domain" description="Nudix hydrolase" evidence="1">
    <location>
        <begin position="8"/>
        <end position="143"/>
    </location>
</feature>
<dbReference type="InterPro" id="IPR015797">
    <property type="entry name" value="NUDIX_hydrolase-like_dom_sf"/>
</dbReference>
<organism evidence="2 3">
    <name type="scientific">Diversispora epigaea</name>
    <dbReference type="NCBI Taxonomy" id="1348612"/>
    <lineage>
        <taxon>Eukaryota</taxon>
        <taxon>Fungi</taxon>
        <taxon>Fungi incertae sedis</taxon>
        <taxon>Mucoromycota</taxon>
        <taxon>Glomeromycotina</taxon>
        <taxon>Glomeromycetes</taxon>
        <taxon>Diversisporales</taxon>
        <taxon>Diversisporaceae</taxon>
        <taxon>Diversispora</taxon>
    </lineage>
</organism>
<proteinExistence type="predicted"/>
<comment type="caution">
    <text evidence="2">The sequence shown here is derived from an EMBL/GenBank/DDBJ whole genome shotgun (WGS) entry which is preliminary data.</text>
</comment>
<dbReference type="SUPFAM" id="SSF55811">
    <property type="entry name" value="Nudix"/>
    <property type="match status" value="1"/>
</dbReference>
<dbReference type="Gene3D" id="3.40.50.300">
    <property type="entry name" value="P-loop containing nucleotide triphosphate hydrolases"/>
    <property type="match status" value="1"/>
</dbReference>
<dbReference type="InterPro" id="IPR027417">
    <property type="entry name" value="P-loop_NTPase"/>
</dbReference>
<dbReference type="PANTHER" id="PTHR43736:SF1">
    <property type="entry name" value="DIHYDRONEOPTERIN TRIPHOSPHATE DIPHOSPHATASE"/>
    <property type="match status" value="1"/>
</dbReference>
<keyword evidence="3" id="KW-1185">Reference proteome</keyword>
<evidence type="ECO:0000313" key="3">
    <source>
        <dbReference type="Proteomes" id="UP000266861"/>
    </source>
</evidence>
<dbReference type="SUPFAM" id="SSF52540">
    <property type="entry name" value="P-loop containing nucleoside triphosphate hydrolases"/>
    <property type="match status" value="1"/>
</dbReference>
<dbReference type="Proteomes" id="UP000266861">
    <property type="component" value="Unassembled WGS sequence"/>
</dbReference>
<accession>A0A397JLX2</accession>
<dbReference type="InterPro" id="IPR000086">
    <property type="entry name" value="NUDIX_hydrolase_dom"/>
</dbReference>
<dbReference type="EMBL" id="PQFF01000021">
    <property type="protein sequence ID" value="RHZ88322.1"/>
    <property type="molecule type" value="Genomic_DNA"/>
</dbReference>